<sequence length="173" mass="19860">MIAYLHGVSEDVAWQDLVTEFVDFERCGPPHGNLPVKLRPKEISNWIRSKKKDLVPFLDVCSYRKIFKEWWAGVQPSWRNEGGTLMRNVPPGEGWQTLKKGGTSGIYVVVVGLSWWVKAQDTERDADVWALVDDLLWVIQQMKKDMGLIIPLSQKRPRDADADPEVKDSPRKM</sequence>
<gene>
    <name evidence="1" type="ORF">K443DRAFT_118051</name>
</gene>
<dbReference type="AlphaFoldDB" id="A0A0C9WY66"/>
<dbReference type="STRING" id="1095629.A0A0C9WY66"/>
<organism evidence="1 2">
    <name type="scientific">Laccaria amethystina LaAM-08-1</name>
    <dbReference type="NCBI Taxonomy" id="1095629"/>
    <lineage>
        <taxon>Eukaryota</taxon>
        <taxon>Fungi</taxon>
        <taxon>Dikarya</taxon>
        <taxon>Basidiomycota</taxon>
        <taxon>Agaricomycotina</taxon>
        <taxon>Agaricomycetes</taxon>
        <taxon>Agaricomycetidae</taxon>
        <taxon>Agaricales</taxon>
        <taxon>Agaricineae</taxon>
        <taxon>Hydnangiaceae</taxon>
        <taxon>Laccaria</taxon>
    </lineage>
</organism>
<dbReference type="Proteomes" id="UP000054477">
    <property type="component" value="Unassembled WGS sequence"/>
</dbReference>
<dbReference type="OrthoDB" id="2803783at2759"/>
<evidence type="ECO:0000313" key="1">
    <source>
        <dbReference type="EMBL" id="KIJ89382.1"/>
    </source>
</evidence>
<name>A0A0C9WY66_9AGAR</name>
<reference evidence="2" key="2">
    <citation type="submission" date="2015-01" db="EMBL/GenBank/DDBJ databases">
        <title>Evolutionary Origins and Diversification of the Mycorrhizal Mutualists.</title>
        <authorList>
            <consortium name="DOE Joint Genome Institute"/>
            <consortium name="Mycorrhizal Genomics Consortium"/>
            <person name="Kohler A."/>
            <person name="Kuo A."/>
            <person name="Nagy L.G."/>
            <person name="Floudas D."/>
            <person name="Copeland A."/>
            <person name="Barry K.W."/>
            <person name="Cichocki N."/>
            <person name="Veneault-Fourrey C."/>
            <person name="LaButti K."/>
            <person name="Lindquist E.A."/>
            <person name="Lipzen A."/>
            <person name="Lundell T."/>
            <person name="Morin E."/>
            <person name="Murat C."/>
            <person name="Riley R."/>
            <person name="Ohm R."/>
            <person name="Sun H."/>
            <person name="Tunlid A."/>
            <person name="Henrissat B."/>
            <person name="Grigoriev I.V."/>
            <person name="Hibbett D.S."/>
            <person name="Martin F."/>
        </authorList>
    </citation>
    <scope>NUCLEOTIDE SEQUENCE [LARGE SCALE GENOMIC DNA]</scope>
    <source>
        <strain evidence="2">LaAM-08-1</strain>
    </source>
</reference>
<dbReference type="HOGENOM" id="CLU_118656_0_0_1"/>
<proteinExistence type="predicted"/>
<dbReference type="EMBL" id="KN839801">
    <property type="protein sequence ID" value="KIJ89382.1"/>
    <property type="molecule type" value="Genomic_DNA"/>
</dbReference>
<keyword evidence="2" id="KW-1185">Reference proteome</keyword>
<reference evidence="1 2" key="1">
    <citation type="submission" date="2014-04" db="EMBL/GenBank/DDBJ databases">
        <authorList>
            <consortium name="DOE Joint Genome Institute"/>
            <person name="Kuo A."/>
            <person name="Kohler A."/>
            <person name="Nagy L.G."/>
            <person name="Floudas D."/>
            <person name="Copeland A."/>
            <person name="Barry K.W."/>
            <person name="Cichocki N."/>
            <person name="Veneault-Fourrey C."/>
            <person name="LaButti K."/>
            <person name="Lindquist E.A."/>
            <person name="Lipzen A."/>
            <person name="Lundell T."/>
            <person name="Morin E."/>
            <person name="Murat C."/>
            <person name="Sun H."/>
            <person name="Tunlid A."/>
            <person name="Henrissat B."/>
            <person name="Grigoriev I.V."/>
            <person name="Hibbett D.S."/>
            <person name="Martin F."/>
            <person name="Nordberg H.P."/>
            <person name="Cantor M.N."/>
            <person name="Hua S.X."/>
        </authorList>
    </citation>
    <scope>NUCLEOTIDE SEQUENCE [LARGE SCALE GENOMIC DNA]</scope>
    <source>
        <strain evidence="1 2">LaAM-08-1</strain>
    </source>
</reference>
<protein>
    <submittedName>
        <fullName evidence="1">Uncharacterized protein</fullName>
    </submittedName>
</protein>
<evidence type="ECO:0000313" key="2">
    <source>
        <dbReference type="Proteomes" id="UP000054477"/>
    </source>
</evidence>
<accession>A0A0C9WY66</accession>